<keyword evidence="1" id="KW-0812">Transmembrane</keyword>
<keyword evidence="1" id="KW-1133">Transmembrane helix</keyword>
<dbReference type="Proteomes" id="UP000318995">
    <property type="component" value="Unassembled WGS sequence"/>
</dbReference>
<organism evidence="2 3">
    <name type="scientific">Botrimarina hoheduenensis</name>
    <dbReference type="NCBI Taxonomy" id="2528000"/>
    <lineage>
        <taxon>Bacteria</taxon>
        <taxon>Pseudomonadati</taxon>
        <taxon>Planctomycetota</taxon>
        <taxon>Planctomycetia</taxon>
        <taxon>Pirellulales</taxon>
        <taxon>Lacipirellulaceae</taxon>
        <taxon>Botrimarina</taxon>
    </lineage>
</organism>
<feature type="transmembrane region" description="Helical" evidence="1">
    <location>
        <begin position="20"/>
        <end position="39"/>
    </location>
</feature>
<evidence type="ECO:0000256" key="1">
    <source>
        <dbReference type="SAM" id="Phobius"/>
    </source>
</evidence>
<name>A0A5C5W9W1_9BACT</name>
<evidence type="ECO:0000313" key="3">
    <source>
        <dbReference type="Proteomes" id="UP000318995"/>
    </source>
</evidence>
<dbReference type="EMBL" id="SJPH01000003">
    <property type="protein sequence ID" value="TWT46819.1"/>
    <property type="molecule type" value="Genomic_DNA"/>
</dbReference>
<sequence length="481" mass="51498">MVFIPVHTADRGGLTLAEVLVSMGILAVGLLGVAALFPVGGHYMQTGDVTDHSGAVAQAALSDAIIRGDLNPSNWVTHNISRANNQHRFTNFVTGTIQTTGGSVSAGIGALEALSRTQTSQYQLFGQTANRPSAASYRGSLLGEAFVIDPIGLTGVLADETSNASIVQTSQSSAVNRFPATALQLDYQSPYWIPWNHSNVTWPIRRVTTVNSTLALASLAFAYQLPLAEAYFSAADDPAQQLPEDLDKPAEMRWDRPSGATPTSVPLGRQTRGDYSWLISVVPGSGEARDALATRPDAYQYDVSAVVFHKRVAGLGLNGTLETERLVRAKVVSTGTAGGELLLEKRPDSVDRDAASPAEVLDTPFKDLRKGQYVMLVGPHPSTTVERPMLFAQWYRVLTIDASGTPQLPGGQTLPPAQRKLDEDNRVLVGLRGPDWPWQPSGDLSTANALPNDLRVVIVPGIVAVHTKTMRLEAGSAWGFN</sequence>
<keyword evidence="3" id="KW-1185">Reference proteome</keyword>
<dbReference type="OrthoDB" id="253404at2"/>
<keyword evidence="1" id="KW-0472">Membrane</keyword>
<evidence type="ECO:0000313" key="2">
    <source>
        <dbReference type="EMBL" id="TWT46819.1"/>
    </source>
</evidence>
<dbReference type="RefSeq" id="WP_146573622.1">
    <property type="nucleotide sequence ID" value="NZ_SJPH01000003.1"/>
</dbReference>
<accession>A0A5C5W9W1</accession>
<protein>
    <submittedName>
        <fullName evidence="2">Uncharacterized protein</fullName>
    </submittedName>
</protein>
<gene>
    <name evidence="2" type="ORF">Pla111_19210</name>
</gene>
<comment type="caution">
    <text evidence="2">The sequence shown here is derived from an EMBL/GenBank/DDBJ whole genome shotgun (WGS) entry which is preliminary data.</text>
</comment>
<reference evidence="2 3" key="1">
    <citation type="submission" date="2019-02" db="EMBL/GenBank/DDBJ databases">
        <title>Deep-cultivation of Planctomycetes and their phenomic and genomic characterization uncovers novel biology.</title>
        <authorList>
            <person name="Wiegand S."/>
            <person name="Jogler M."/>
            <person name="Boedeker C."/>
            <person name="Pinto D."/>
            <person name="Vollmers J."/>
            <person name="Rivas-Marin E."/>
            <person name="Kohn T."/>
            <person name="Peeters S.H."/>
            <person name="Heuer A."/>
            <person name="Rast P."/>
            <person name="Oberbeckmann S."/>
            <person name="Bunk B."/>
            <person name="Jeske O."/>
            <person name="Meyerdierks A."/>
            <person name="Storesund J.E."/>
            <person name="Kallscheuer N."/>
            <person name="Luecker S."/>
            <person name="Lage O.M."/>
            <person name="Pohl T."/>
            <person name="Merkel B.J."/>
            <person name="Hornburger P."/>
            <person name="Mueller R.-W."/>
            <person name="Bruemmer F."/>
            <person name="Labrenz M."/>
            <person name="Spormann A.M."/>
            <person name="Op Den Camp H."/>
            <person name="Overmann J."/>
            <person name="Amann R."/>
            <person name="Jetten M.S.M."/>
            <person name="Mascher T."/>
            <person name="Medema M.H."/>
            <person name="Devos D.P."/>
            <person name="Kaster A.-K."/>
            <person name="Ovreas L."/>
            <person name="Rohde M."/>
            <person name="Galperin M.Y."/>
            <person name="Jogler C."/>
        </authorList>
    </citation>
    <scope>NUCLEOTIDE SEQUENCE [LARGE SCALE GENOMIC DNA]</scope>
    <source>
        <strain evidence="2 3">Pla111</strain>
    </source>
</reference>
<proteinExistence type="predicted"/>
<dbReference type="AlphaFoldDB" id="A0A5C5W9W1"/>